<dbReference type="FunFam" id="3.20.20.70:FF:000027">
    <property type="entry name" value="Dihydropyrimidine dehydrogenase [NADP(+)]"/>
    <property type="match status" value="1"/>
</dbReference>
<dbReference type="GO" id="GO:0006207">
    <property type="term" value="P:'de novo' pyrimidine nucleobase biosynthetic process"/>
    <property type="evidence" value="ECO:0007669"/>
    <property type="project" value="InterPro"/>
</dbReference>
<dbReference type="InterPro" id="IPR001295">
    <property type="entry name" value="Dihydroorotate_DH_CS"/>
</dbReference>
<dbReference type="HAMAP" id="MF_00224">
    <property type="entry name" value="DHO_dh_type1"/>
    <property type="match status" value="1"/>
</dbReference>
<keyword evidence="7 10" id="KW-0288">FMN</keyword>
<evidence type="ECO:0000313" key="12">
    <source>
        <dbReference type="EMBL" id="ADP77940.1"/>
    </source>
</evidence>
<dbReference type="PANTHER" id="PTHR48109:SF1">
    <property type="entry name" value="DIHYDROOROTATE DEHYDROGENASE (FUMARATE)"/>
    <property type="match status" value="1"/>
</dbReference>
<evidence type="ECO:0000256" key="9">
    <source>
        <dbReference type="ARBA" id="ARBA00023002"/>
    </source>
</evidence>
<dbReference type="InterPro" id="IPR005720">
    <property type="entry name" value="Dihydroorotate_DH_cat"/>
</dbReference>
<comment type="cofactor">
    <cofactor evidence="10">
        <name>FMN</name>
        <dbReference type="ChEBI" id="CHEBI:58210"/>
    </cofactor>
    <text evidence="10">Binds 1 FMN per subunit.</text>
</comment>
<dbReference type="EMBL" id="CP002278">
    <property type="protein sequence ID" value="ADP77940.1"/>
    <property type="molecule type" value="Genomic_DNA"/>
</dbReference>
<dbReference type="HOGENOM" id="CLU_042042_0_1_2"/>
<feature type="binding site" evidence="10">
    <location>
        <position position="122"/>
    </location>
    <ligand>
        <name>substrate</name>
    </ligand>
</feature>
<dbReference type="STRING" id="523846.Mfer_1154"/>
<evidence type="ECO:0000256" key="5">
    <source>
        <dbReference type="ARBA" id="ARBA00022490"/>
    </source>
</evidence>
<evidence type="ECO:0000256" key="3">
    <source>
        <dbReference type="ARBA" id="ARBA00008008"/>
    </source>
</evidence>
<dbReference type="OrthoDB" id="36608at2157"/>
<keyword evidence="8 10" id="KW-0665">Pyrimidine biosynthesis</keyword>
<dbReference type="PROSITE" id="PS00911">
    <property type="entry name" value="DHODEHASE_1"/>
    <property type="match status" value="1"/>
</dbReference>
<dbReference type="UniPathway" id="UPA00070"/>
<dbReference type="InterPro" id="IPR024920">
    <property type="entry name" value="Dihydroorotate_DH_1"/>
</dbReference>
<dbReference type="InterPro" id="IPR013785">
    <property type="entry name" value="Aldolase_TIM"/>
</dbReference>
<keyword evidence="5 10" id="KW-0963">Cytoplasm</keyword>
<keyword evidence="9 10" id="KW-0560">Oxidoreductase</keyword>
<dbReference type="EC" id="1.3.-.-" evidence="10"/>
<dbReference type="GO" id="GO:0004152">
    <property type="term" value="F:dihydroorotate dehydrogenase activity"/>
    <property type="evidence" value="ECO:0007669"/>
    <property type="project" value="UniProtKB-UniRule"/>
</dbReference>
<gene>
    <name evidence="10" type="primary">pyrD</name>
    <name evidence="12" type="ordered locus">Mfer_1154</name>
</gene>
<dbReference type="PROSITE" id="PS00912">
    <property type="entry name" value="DHODEHASE_2"/>
    <property type="match status" value="1"/>
</dbReference>
<dbReference type="InterPro" id="IPR033888">
    <property type="entry name" value="DHOD_1B"/>
</dbReference>
<dbReference type="NCBIfam" id="NF005574">
    <property type="entry name" value="PRK07259.1"/>
    <property type="match status" value="1"/>
</dbReference>
<keyword evidence="6 10" id="KW-0285">Flavoprotein</keyword>
<comment type="caution">
    <text evidence="10">Lacks conserved residue(s) required for the propagation of feature annotation.</text>
</comment>
<dbReference type="Gene3D" id="3.20.20.70">
    <property type="entry name" value="Aldolase class I"/>
    <property type="match status" value="1"/>
</dbReference>
<feature type="active site" description="Nucleophile" evidence="10">
    <location>
        <position position="125"/>
    </location>
</feature>
<feature type="binding site" evidence="10">
    <location>
        <begin position="240"/>
        <end position="241"/>
    </location>
    <ligand>
        <name>FMN</name>
        <dbReference type="ChEBI" id="CHEBI:58210"/>
    </ligand>
</feature>
<feature type="binding site" evidence="10">
    <location>
        <begin position="188"/>
        <end position="189"/>
    </location>
    <ligand>
        <name>substrate</name>
    </ligand>
</feature>
<evidence type="ECO:0000256" key="6">
    <source>
        <dbReference type="ARBA" id="ARBA00022630"/>
    </source>
</evidence>
<comment type="pathway">
    <text evidence="2 10">Pyrimidine metabolism; UMP biosynthesis via de novo pathway.</text>
</comment>
<evidence type="ECO:0000256" key="8">
    <source>
        <dbReference type="ARBA" id="ARBA00022975"/>
    </source>
</evidence>
<dbReference type="PIRSF" id="PIRSF000164">
    <property type="entry name" value="DHO_oxidase"/>
    <property type="match status" value="1"/>
</dbReference>
<dbReference type="CDD" id="cd04740">
    <property type="entry name" value="DHOD_1B_like"/>
    <property type="match status" value="1"/>
</dbReference>
<dbReference type="GO" id="GO:0005737">
    <property type="term" value="C:cytoplasm"/>
    <property type="evidence" value="ECO:0007669"/>
    <property type="project" value="UniProtKB-SubCell"/>
</dbReference>
<dbReference type="Proteomes" id="UP000002315">
    <property type="component" value="Chromosome"/>
</dbReference>
<evidence type="ECO:0000256" key="4">
    <source>
        <dbReference type="ARBA" id="ARBA00011669"/>
    </source>
</evidence>
<feature type="binding site" evidence="10">
    <location>
        <position position="214"/>
    </location>
    <ligand>
        <name>FMN</name>
        <dbReference type="ChEBI" id="CHEBI:58210"/>
    </ligand>
</feature>
<feature type="binding site" evidence="10">
    <location>
        <position position="122"/>
    </location>
    <ligand>
        <name>FMN</name>
        <dbReference type="ChEBI" id="CHEBI:58210"/>
    </ligand>
</feature>
<dbReference type="InterPro" id="IPR050074">
    <property type="entry name" value="DHO_dehydrogenase"/>
</dbReference>
<comment type="function">
    <text evidence="10">Catalyzes the conversion of dihydroorotate to orotate.</text>
</comment>
<proteinExistence type="inferred from homology"/>
<name>E3GWH5_METFV</name>
<dbReference type="AlphaFoldDB" id="E3GWH5"/>
<dbReference type="GO" id="GO:0044205">
    <property type="term" value="P:'de novo' UMP biosynthetic process"/>
    <property type="evidence" value="ECO:0007669"/>
    <property type="project" value="UniProtKB-UniRule"/>
</dbReference>
<feature type="binding site" evidence="10">
    <location>
        <begin position="262"/>
        <end position="263"/>
    </location>
    <ligand>
        <name>FMN</name>
        <dbReference type="ChEBI" id="CHEBI:58210"/>
    </ligand>
</feature>
<dbReference type="PANTHER" id="PTHR48109">
    <property type="entry name" value="DIHYDROOROTATE DEHYDROGENASE (QUINONE), MITOCHONDRIAL-RELATED"/>
    <property type="match status" value="1"/>
</dbReference>
<feature type="binding site" evidence="10">
    <location>
        <begin position="44"/>
        <end position="45"/>
    </location>
    <ligand>
        <name>FMN</name>
        <dbReference type="ChEBI" id="CHEBI:58210"/>
    </ligand>
</feature>
<feature type="binding site" evidence="10">
    <location>
        <position position="44"/>
    </location>
    <ligand>
        <name>substrate</name>
    </ligand>
</feature>
<feature type="binding site" evidence="10">
    <location>
        <begin position="68"/>
        <end position="72"/>
    </location>
    <ligand>
        <name>substrate</name>
    </ligand>
</feature>
<comment type="subcellular location">
    <subcellularLocation>
        <location evidence="1 10">Cytoplasm</location>
    </subcellularLocation>
</comment>
<evidence type="ECO:0000256" key="2">
    <source>
        <dbReference type="ARBA" id="ARBA00004725"/>
    </source>
</evidence>
<feature type="binding site" evidence="10">
    <location>
        <position position="187"/>
    </location>
    <ligand>
        <name>FMN</name>
        <dbReference type="ChEBI" id="CHEBI:58210"/>
    </ligand>
</feature>
<comment type="subunit">
    <text evidence="4">Heterotetramer of 2 PyrK and 2 PyrD type B subunits.</text>
</comment>
<comment type="similarity">
    <text evidence="3 10">Belongs to the dihydroorotate dehydrogenase family. Type 1 subfamily.</text>
</comment>
<dbReference type="Pfam" id="PF01180">
    <property type="entry name" value="DHO_dh"/>
    <property type="match status" value="1"/>
</dbReference>
<protein>
    <recommendedName>
        <fullName evidence="10">Dihydroorotate dehydrogenase</fullName>
        <shortName evidence="10">DHOD</shortName>
        <shortName evidence="10">DHODase</shortName>
        <shortName evidence="10">DHOdehase</shortName>
        <ecNumber evidence="10">1.3.-.-</ecNumber>
    </recommendedName>
</protein>
<dbReference type="SUPFAM" id="SSF51395">
    <property type="entry name" value="FMN-linked oxidoreductases"/>
    <property type="match status" value="1"/>
</dbReference>
<evidence type="ECO:0000256" key="7">
    <source>
        <dbReference type="ARBA" id="ARBA00022643"/>
    </source>
</evidence>
<dbReference type="NCBIfam" id="TIGR01037">
    <property type="entry name" value="pyrD_sub1_fam"/>
    <property type="match status" value="1"/>
</dbReference>
<feature type="binding site" evidence="10">
    <location>
        <position position="161"/>
    </location>
    <ligand>
        <name>FMN</name>
        <dbReference type="ChEBI" id="CHEBI:58210"/>
    </ligand>
</feature>
<dbReference type="KEGG" id="mfv:Mfer_1154"/>
<keyword evidence="13" id="KW-1185">Reference proteome</keyword>
<accession>E3GWH5</accession>
<evidence type="ECO:0000313" key="13">
    <source>
        <dbReference type="Proteomes" id="UP000002315"/>
    </source>
</evidence>
<dbReference type="InterPro" id="IPR012135">
    <property type="entry name" value="Dihydroorotate_DH_1_2"/>
</dbReference>
<comment type="catalytic activity">
    <reaction evidence="10">
        <text>(S)-dihydroorotate + A = orotate + AH2</text>
        <dbReference type="Rhea" id="RHEA:18073"/>
        <dbReference type="ChEBI" id="CHEBI:13193"/>
        <dbReference type="ChEBI" id="CHEBI:17499"/>
        <dbReference type="ChEBI" id="CHEBI:30839"/>
        <dbReference type="ChEBI" id="CHEBI:30864"/>
    </reaction>
</comment>
<organism evidence="12 13">
    <name type="scientific">Methanothermus fervidus (strain ATCC 43054 / DSM 2088 / JCM 10308 / V24 S)</name>
    <dbReference type="NCBI Taxonomy" id="523846"/>
    <lineage>
        <taxon>Archaea</taxon>
        <taxon>Methanobacteriati</taxon>
        <taxon>Methanobacteriota</taxon>
        <taxon>Methanomada group</taxon>
        <taxon>Methanobacteria</taxon>
        <taxon>Methanobacteriales</taxon>
        <taxon>Methanothermaceae</taxon>
        <taxon>Methanothermus</taxon>
    </lineage>
</organism>
<feature type="domain" description="Dihydroorotate dehydrogenase catalytic" evidence="11">
    <location>
        <begin position="4"/>
        <end position="284"/>
    </location>
</feature>
<sequence length="301" mass="32260">MNVETEICGLKLRNPTMLAAGILGMTASSLNRIYDHGAGAVVTKSFTKNPKKGYKNPVIVEVDCGILNAIGLSNPGVKIFKEELKKVKKEIPIIASIAGSSPKEFAEVSKEVSDLVDMIEINVSCPHAGEGYGSFIGQDPKLTYEVVKAVKKAVNLPVSVKLTANVADIVEIAINAKKGGCDALTLINSVGPGMKIDIKTAKPVLSNRFGGLSGPAIKPIAIRCVYEIYENMEIPIIGVGGITTYKDVIEFLYAGARAVQIGTGILYKGVNIFQDIVYGLKKFMKENNFKSVDEMVGLAHR</sequence>
<dbReference type="InterPro" id="IPR049622">
    <property type="entry name" value="Dihydroorotate_DH_I"/>
</dbReference>
<evidence type="ECO:0000256" key="10">
    <source>
        <dbReference type="HAMAP-Rule" id="MF_00224"/>
    </source>
</evidence>
<evidence type="ECO:0000259" key="11">
    <source>
        <dbReference type="Pfam" id="PF01180"/>
    </source>
</evidence>
<evidence type="ECO:0000256" key="1">
    <source>
        <dbReference type="ARBA" id="ARBA00004496"/>
    </source>
</evidence>
<reference evidence="12 13" key="1">
    <citation type="journal article" date="2010" name="Stand. Genomic Sci.">
        <title>Complete genome sequence of Methanothermus fervidus type strain (V24S).</title>
        <authorList>
            <person name="Anderson I."/>
            <person name="Djao O.D."/>
            <person name="Misra M."/>
            <person name="Chertkov O."/>
            <person name="Nolan M."/>
            <person name="Lucas S."/>
            <person name="Lapidus A."/>
            <person name="Del Rio T.G."/>
            <person name="Tice H."/>
            <person name="Cheng J.F."/>
            <person name="Tapia R."/>
            <person name="Han C."/>
            <person name="Goodwin L."/>
            <person name="Pitluck S."/>
            <person name="Liolios K."/>
            <person name="Ivanova N."/>
            <person name="Mavromatis K."/>
            <person name="Mikhailova N."/>
            <person name="Pati A."/>
            <person name="Brambilla E."/>
            <person name="Chen A."/>
            <person name="Palaniappan K."/>
            <person name="Land M."/>
            <person name="Hauser L."/>
            <person name="Chang Y.J."/>
            <person name="Jeffries C.D."/>
            <person name="Sikorski J."/>
            <person name="Spring S."/>
            <person name="Rohde M."/>
            <person name="Eichinger K."/>
            <person name="Huber H."/>
            <person name="Wirth R."/>
            <person name="Goker M."/>
            <person name="Detter J.C."/>
            <person name="Woyke T."/>
            <person name="Bristow J."/>
            <person name="Eisen J.A."/>
            <person name="Markowitz V."/>
            <person name="Hugenholtz P."/>
            <person name="Klenk H.P."/>
            <person name="Kyrpides N.C."/>
        </authorList>
    </citation>
    <scope>NUCLEOTIDE SEQUENCE [LARGE SCALE GENOMIC DNA]</scope>
    <source>
        <strain evidence="13">ATCC 43054 / DSM 2088 / JCM 10308 / V24 S</strain>
    </source>
</reference>